<protein>
    <submittedName>
        <fullName evidence="1">Uncharacterized protein</fullName>
    </submittedName>
</protein>
<dbReference type="EMBL" id="MU004199">
    <property type="protein sequence ID" value="KAF2489112.1"/>
    <property type="molecule type" value="Genomic_DNA"/>
</dbReference>
<reference evidence="1" key="1">
    <citation type="journal article" date="2020" name="Stud. Mycol.">
        <title>101 Dothideomycetes genomes: a test case for predicting lifestyles and emergence of pathogens.</title>
        <authorList>
            <person name="Haridas S."/>
            <person name="Albert R."/>
            <person name="Binder M."/>
            <person name="Bloem J."/>
            <person name="Labutti K."/>
            <person name="Salamov A."/>
            <person name="Andreopoulos B."/>
            <person name="Baker S."/>
            <person name="Barry K."/>
            <person name="Bills G."/>
            <person name="Bluhm B."/>
            <person name="Cannon C."/>
            <person name="Castanera R."/>
            <person name="Culley D."/>
            <person name="Daum C."/>
            <person name="Ezra D."/>
            <person name="Gonzalez J."/>
            <person name="Henrissat B."/>
            <person name="Kuo A."/>
            <person name="Liang C."/>
            <person name="Lipzen A."/>
            <person name="Lutzoni F."/>
            <person name="Magnuson J."/>
            <person name="Mondo S."/>
            <person name="Nolan M."/>
            <person name="Ohm R."/>
            <person name="Pangilinan J."/>
            <person name="Park H.-J."/>
            <person name="Ramirez L."/>
            <person name="Alfaro M."/>
            <person name="Sun H."/>
            <person name="Tritt A."/>
            <person name="Yoshinaga Y."/>
            <person name="Zwiers L.-H."/>
            <person name="Turgeon B."/>
            <person name="Goodwin S."/>
            <person name="Spatafora J."/>
            <person name="Crous P."/>
            <person name="Grigoriev I."/>
        </authorList>
    </citation>
    <scope>NUCLEOTIDE SEQUENCE</scope>
    <source>
        <strain evidence="1">CBS 269.34</strain>
    </source>
</reference>
<gene>
    <name evidence="1" type="ORF">BU16DRAFT_173249</name>
</gene>
<name>A0A6A6QA55_9PEZI</name>
<organism evidence="1 2">
    <name type="scientific">Lophium mytilinum</name>
    <dbReference type="NCBI Taxonomy" id="390894"/>
    <lineage>
        <taxon>Eukaryota</taxon>
        <taxon>Fungi</taxon>
        <taxon>Dikarya</taxon>
        <taxon>Ascomycota</taxon>
        <taxon>Pezizomycotina</taxon>
        <taxon>Dothideomycetes</taxon>
        <taxon>Pleosporomycetidae</taxon>
        <taxon>Mytilinidiales</taxon>
        <taxon>Mytilinidiaceae</taxon>
        <taxon>Lophium</taxon>
    </lineage>
</organism>
<evidence type="ECO:0000313" key="1">
    <source>
        <dbReference type="EMBL" id="KAF2489112.1"/>
    </source>
</evidence>
<proteinExistence type="predicted"/>
<accession>A0A6A6QA55</accession>
<sequence length="196" mass="22843">MPRSMLVSRGHASRRIASLWSFLMAVKAAVLGWKALRTASGAKVVKFALAPFRKPCHRRRCLRTRELRIRLPARPRRPRSIWQLRQAWFYRHEREVCAEPARSMEPAPKRCSSSTHIDLVADHTIWRNICSAVLDGDIFPQLHSTPLWLKALFAILAVAPEWRNGLLGLMLWIQLQTIFYTHDFRVYHGYIPVIWP</sequence>
<dbReference type="AlphaFoldDB" id="A0A6A6QA55"/>
<dbReference type="Proteomes" id="UP000799750">
    <property type="component" value="Unassembled WGS sequence"/>
</dbReference>
<keyword evidence="2" id="KW-1185">Reference proteome</keyword>
<dbReference type="OrthoDB" id="5372385at2759"/>
<evidence type="ECO:0000313" key="2">
    <source>
        <dbReference type="Proteomes" id="UP000799750"/>
    </source>
</evidence>